<keyword evidence="1" id="KW-0472">Membrane</keyword>
<proteinExistence type="predicted"/>
<sequence length="232" mass="25764">MAKIPVQFRVVWLPYFRGVLSLLVTHLSMRHLPSSGRSMVRFLLRCWVVTTGLTGLANPLLAQATGPDRYRARVVTTAGRRFHGVLEDVDSYGVYLRQATSARNQFDQDGYLPISTIRKVVVVRRQKKRLQVAGAAIGAAALGFVSYEALKKNPPRSDISYGLTLTFSAAAGAAIGYALGSGANALFDQANRRVFRPAYPGDSTTLIRQLQPFCERYRQELFDRKPTTNQPE</sequence>
<name>I0K5E9_9BACT</name>
<dbReference type="EMBL" id="HE796683">
    <property type="protein sequence ID" value="CCG99352.1"/>
    <property type="molecule type" value="Genomic_DNA"/>
</dbReference>
<gene>
    <name evidence="2" type="ORF">FAES_1342</name>
</gene>
<protein>
    <submittedName>
        <fullName evidence="2">Uncharacterized protein</fullName>
    </submittedName>
</protein>
<organism evidence="2 3">
    <name type="scientific">Fibrella aestuarina BUZ 2</name>
    <dbReference type="NCBI Taxonomy" id="1166018"/>
    <lineage>
        <taxon>Bacteria</taxon>
        <taxon>Pseudomonadati</taxon>
        <taxon>Bacteroidota</taxon>
        <taxon>Cytophagia</taxon>
        <taxon>Cytophagales</taxon>
        <taxon>Spirosomataceae</taxon>
        <taxon>Fibrella</taxon>
    </lineage>
</organism>
<evidence type="ECO:0000256" key="1">
    <source>
        <dbReference type="SAM" id="Phobius"/>
    </source>
</evidence>
<feature type="transmembrane region" description="Helical" evidence="1">
    <location>
        <begin position="130"/>
        <end position="147"/>
    </location>
</feature>
<keyword evidence="1" id="KW-1133">Transmembrane helix</keyword>
<reference evidence="2 3" key="1">
    <citation type="journal article" date="2012" name="J. Bacteriol.">
        <title>Genome Sequence of Fibrella aestuarina BUZ 2T, a Filamentous Marine Bacterium.</title>
        <authorList>
            <person name="Filippini M."/>
            <person name="Qi W."/>
            <person name="Blom J."/>
            <person name="Goesmann A."/>
            <person name="Smits T.H."/>
            <person name="Bagheri H.C."/>
        </authorList>
    </citation>
    <scope>NUCLEOTIDE SEQUENCE [LARGE SCALE GENOMIC DNA]</scope>
    <source>
        <strain evidence="3">BUZ 2T</strain>
    </source>
</reference>
<evidence type="ECO:0000313" key="3">
    <source>
        <dbReference type="Proteomes" id="UP000011058"/>
    </source>
</evidence>
<dbReference type="HOGENOM" id="CLU_1193379_0_0_10"/>
<keyword evidence="1" id="KW-0812">Transmembrane</keyword>
<keyword evidence="3" id="KW-1185">Reference proteome</keyword>
<dbReference type="Proteomes" id="UP000011058">
    <property type="component" value="Chromosome"/>
</dbReference>
<dbReference type="eggNOG" id="ENOG50337JJ">
    <property type="taxonomic scope" value="Bacteria"/>
</dbReference>
<dbReference type="KEGG" id="fae:FAES_1342"/>
<feature type="transmembrane region" description="Helical" evidence="1">
    <location>
        <begin position="159"/>
        <end position="187"/>
    </location>
</feature>
<dbReference type="AlphaFoldDB" id="I0K5E9"/>
<evidence type="ECO:0000313" key="2">
    <source>
        <dbReference type="EMBL" id="CCG99352.1"/>
    </source>
</evidence>
<dbReference type="STRING" id="1166018.FAES_1342"/>
<accession>I0K5E9</accession>